<dbReference type="AlphaFoldDB" id="A0A443NN24"/>
<dbReference type="Proteomes" id="UP000283530">
    <property type="component" value="Unassembled WGS sequence"/>
</dbReference>
<evidence type="ECO:0000313" key="3">
    <source>
        <dbReference type="Proteomes" id="UP000283530"/>
    </source>
</evidence>
<name>A0A443NN24_9MAGN</name>
<dbReference type="PANTHER" id="PTHR31672:SF2">
    <property type="entry name" value="F-BOX DOMAIN-CONTAINING PROTEIN"/>
    <property type="match status" value="1"/>
</dbReference>
<comment type="caution">
    <text evidence="2">The sequence shown here is derived from an EMBL/GenBank/DDBJ whole genome shotgun (WGS) entry which is preliminary data.</text>
</comment>
<dbReference type="InterPro" id="IPR013187">
    <property type="entry name" value="F-box-assoc_dom_typ3"/>
</dbReference>
<keyword evidence="3" id="KW-1185">Reference proteome</keyword>
<accession>A0A443NN24</accession>
<reference evidence="2 3" key="1">
    <citation type="journal article" date="2019" name="Nat. Plants">
        <title>Stout camphor tree genome fills gaps in understanding of flowering plant genome evolution.</title>
        <authorList>
            <person name="Chaw S.M."/>
            <person name="Liu Y.C."/>
            <person name="Wu Y.W."/>
            <person name="Wang H.Y."/>
            <person name="Lin C.I."/>
            <person name="Wu C.S."/>
            <person name="Ke H.M."/>
            <person name="Chang L.Y."/>
            <person name="Hsu C.Y."/>
            <person name="Yang H.T."/>
            <person name="Sudianto E."/>
            <person name="Hsu M.H."/>
            <person name="Wu K.P."/>
            <person name="Wang L.N."/>
            <person name="Leebens-Mack J.H."/>
            <person name="Tsai I.J."/>
        </authorList>
    </citation>
    <scope>NUCLEOTIDE SEQUENCE [LARGE SCALE GENOMIC DNA]</scope>
    <source>
        <strain evidence="3">cv. Chaw 1501</strain>
        <tissue evidence="2">Young leaves</tissue>
    </source>
</reference>
<dbReference type="SUPFAM" id="SSF50965">
    <property type="entry name" value="Galactose oxidase, central domain"/>
    <property type="match status" value="1"/>
</dbReference>
<protein>
    <submittedName>
        <fullName evidence="2">F-box protein</fullName>
    </submittedName>
</protein>
<dbReference type="NCBIfam" id="TIGR01640">
    <property type="entry name" value="F_box_assoc_1"/>
    <property type="match status" value="1"/>
</dbReference>
<dbReference type="InterPro" id="IPR011043">
    <property type="entry name" value="Gal_Oxase/kelch_b-propeller"/>
</dbReference>
<organism evidence="2 3">
    <name type="scientific">Cinnamomum micranthum f. kanehirae</name>
    <dbReference type="NCBI Taxonomy" id="337451"/>
    <lineage>
        <taxon>Eukaryota</taxon>
        <taxon>Viridiplantae</taxon>
        <taxon>Streptophyta</taxon>
        <taxon>Embryophyta</taxon>
        <taxon>Tracheophyta</taxon>
        <taxon>Spermatophyta</taxon>
        <taxon>Magnoliopsida</taxon>
        <taxon>Magnoliidae</taxon>
        <taxon>Laurales</taxon>
        <taxon>Lauraceae</taxon>
        <taxon>Cinnamomum</taxon>
    </lineage>
</organism>
<feature type="domain" description="F-box associated beta-propeller type 3" evidence="1">
    <location>
        <begin position="36"/>
        <end position="236"/>
    </location>
</feature>
<dbReference type="PANTHER" id="PTHR31672">
    <property type="entry name" value="BNACNNG10540D PROTEIN"/>
    <property type="match status" value="1"/>
</dbReference>
<sequence>MALLVEDNSSRNPMRCVDKSGLSFEFSLGFLNDHVRVRASCNGLLFCSSMKIDRAYYVCNPMTREFKLLPVIEERRLTKIVGLAVDPYTQRYNVVLAVLADSDSSYVLRLFNCLLFDSETNVWKKLVFDSFGTGGGLVYTADQNQVVSVGRSLYCLSVSSKILVFDLFNEAWKEITPPAEIAKSCTSRVLLLELEGSLSVTNILGEWMNIWVLKDCLREEWELADRVNLGSISEFLRETAFPVTLNRDFIFLRTFRDVWVFRRKSRKWNKVHKASWRFHAFPFRSTLCSCYY</sequence>
<evidence type="ECO:0000313" key="2">
    <source>
        <dbReference type="EMBL" id="RWR79908.1"/>
    </source>
</evidence>
<dbReference type="EMBL" id="QPKB01000003">
    <property type="protein sequence ID" value="RWR79908.1"/>
    <property type="molecule type" value="Genomic_DNA"/>
</dbReference>
<evidence type="ECO:0000259" key="1">
    <source>
        <dbReference type="Pfam" id="PF08268"/>
    </source>
</evidence>
<dbReference type="InterPro" id="IPR017451">
    <property type="entry name" value="F-box-assoc_interact_dom"/>
</dbReference>
<dbReference type="Pfam" id="PF08268">
    <property type="entry name" value="FBA_3"/>
    <property type="match status" value="1"/>
</dbReference>
<dbReference type="InterPro" id="IPR050796">
    <property type="entry name" value="SCF_F-box_component"/>
</dbReference>
<gene>
    <name evidence="2" type="ORF">CKAN_00851000</name>
</gene>
<proteinExistence type="predicted"/>
<dbReference type="OrthoDB" id="692435at2759"/>
<dbReference type="STRING" id="337451.A0A443NN24"/>